<sequence>MGGVYTVSDGESTIKCYPRGKLRRQGEIYIGDFVDVECDKEGIIEGVRPRRSCLTRPYVANIDAVIIVVAPIPKPDLTLVDKLLIGALEQKIEAFIVINKCELDGANDIKEKIVKDYSELAEIFETSVDENIGIDELCRRVGEMFVCMAGQSGVGKSSILNALLGEDKCAIGDISIKSARGRHTTRHVEIFKSAYGGQIADTCGFSMLEMPTIDPAILREYYPDFEDFARGCKYRDCRHDEEENCGVRLAVERGELSAERYERYIKLYKDAIKRWNNRYGNH</sequence>
<evidence type="ECO:0000313" key="6">
    <source>
        <dbReference type="EMBL" id="HIU63202.1"/>
    </source>
</evidence>
<dbReference type="InterPro" id="IPR012340">
    <property type="entry name" value="NA-bd_OB-fold"/>
</dbReference>
<comment type="caution">
    <text evidence="6">The sequence shown here is derived from an EMBL/GenBank/DDBJ whole genome shotgun (WGS) entry which is preliminary data.</text>
</comment>
<protein>
    <recommendedName>
        <fullName evidence="3">Small ribosomal subunit biogenesis GTPase RsgA</fullName>
        <ecNumber evidence="3">3.6.1.-</ecNumber>
    </recommendedName>
</protein>
<dbReference type="GO" id="GO:0042274">
    <property type="term" value="P:ribosomal small subunit biogenesis"/>
    <property type="evidence" value="ECO:0007669"/>
    <property type="project" value="UniProtKB-UniRule"/>
</dbReference>
<comment type="function">
    <text evidence="3">One of several proteins that assist in the late maturation steps of the functional core of the 30S ribosomal subunit. Helps release RbfA from mature subunits. May play a role in the assembly of ribosomal proteins into the subunit. Circularly permuted GTPase that catalyzes slow GTP hydrolysis, GTPase activity is stimulated by the 30S ribosomal subunit.</text>
</comment>
<keyword evidence="3" id="KW-0690">Ribosome biogenesis</keyword>
<evidence type="ECO:0000259" key="4">
    <source>
        <dbReference type="PROSITE" id="PS50936"/>
    </source>
</evidence>
<dbReference type="EMBL" id="DVNJ01000031">
    <property type="protein sequence ID" value="HIU63202.1"/>
    <property type="molecule type" value="Genomic_DNA"/>
</dbReference>
<evidence type="ECO:0000256" key="1">
    <source>
        <dbReference type="ARBA" id="ARBA00022741"/>
    </source>
</evidence>
<dbReference type="InterPro" id="IPR004881">
    <property type="entry name" value="Ribosome_biogen_GTPase_RsgA"/>
</dbReference>
<feature type="binding site" evidence="3">
    <location>
        <begin position="150"/>
        <end position="158"/>
    </location>
    <ligand>
        <name>GTP</name>
        <dbReference type="ChEBI" id="CHEBI:37565"/>
    </ligand>
</feature>
<dbReference type="GO" id="GO:0003924">
    <property type="term" value="F:GTPase activity"/>
    <property type="evidence" value="ECO:0007669"/>
    <property type="project" value="UniProtKB-UniRule"/>
</dbReference>
<comment type="cofactor">
    <cofactor evidence="3">
        <name>Zn(2+)</name>
        <dbReference type="ChEBI" id="CHEBI:29105"/>
    </cofactor>
    <text evidence="3">Binds 1 zinc ion per subunit.</text>
</comment>
<dbReference type="HAMAP" id="MF_01820">
    <property type="entry name" value="GTPase_RsgA"/>
    <property type="match status" value="1"/>
</dbReference>
<feature type="domain" description="EngC GTPase" evidence="4">
    <location>
        <begin position="60"/>
        <end position="206"/>
    </location>
</feature>
<comment type="caution">
    <text evidence="3">Lacks conserved residue(s) required for the propagation of feature annotation.</text>
</comment>
<dbReference type="Gene3D" id="1.10.40.50">
    <property type="entry name" value="Probable gtpase engc, domain 3"/>
    <property type="match status" value="1"/>
</dbReference>
<dbReference type="EC" id="3.6.1.-" evidence="3"/>
<dbReference type="GO" id="GO:0005525">
    <property type="term" value="F:GTP binding"/>
    <property type="evidence" value="ECO:0007669"/>
    <property type="project" value="UniProtKB-UniRule"/>
</dbReference>
<dbReference type="Gene3D" id="2.40.50.140">
    <property type="entry name" value="Nucleic acid-binding proteins"/>
    <property type="match status" value="1"/>
</dbReference>
<evidence type="ECO:0000256" key="3">
    <source>
        <dbReference type="HAMAP-Rule" id="MF_01820"/>
    </source>
</evidence>
<evidence type="ECO:0000256" key="2">
    <source>
        <dbReference type="ARBA" id="ARBA00023134"/>
    </source>
</evidence>
<keyword evidence="3" id="KW-0862">Zinc</keyword>
<keyword evidence="3" id="KW-0699">rRNA-binding</keyword>
<keyword evidence="3" id="KW-0479">Metal-binding</keyword>
<reference evidence="6" key="1">
    <citation type="submission" date="2020-10" db="EMBL/GenBank/DDBJ databases">
        <authorList>
            <person name="Gilroy R."/>
        </authorList>
    </citation>
    <scope>NUCLEOTIDE SEQUENCE</scope>
    <source>
        <strain evidence="6">9366</strain>
    </source>
</reference>
<feature type="domain" description="CP-type G" evidence="5">
    <location>
        <begin position="51"/>
        <end position="208"/>
    </location>
</feature>
<evidence type="ECO:0000259" key="5">
    <source>
        <dbReference type="PROSITE" id="PS51721"/>
    </source>
</evidence>
<gene>
    <name evidence="3 6" type="primary">rsgA</name>
    <name evidence="6" type="ORF">IAB07_05505</name>
</gene>
<reference evidence="6" key="2">
    <citation type="journal article" date="2021" name="PeerJ">
        <title>Extensive microbial diversity within the chicken gut microbiome revealed by metagenomics and culture.</title>
        <authorList>
            <person name="Gilroy R."/>
            <person name="Ravi A."/>
            <person name="Getino M."/>
            <person name="Pursley I."/>
            <person name="Horton D.L."/>
            <person name="Alikhan N.F."/>
            <person name="Baker D."/>
            <person name="Gharbi K."/>
            <person name="Hall N."/>
            <person name="Watson M."/>
            <person name="Adriaenssens E.M."/>
            <person name="Foster-Nyarko E."/>
            <person name="Jarju S."/>
            <person name="Secka A."/>
            <person name="Antonio M."/>
            <person name="Oren A."/>
            <person name="Chaudhuri R.R."/>
            <person name="La Ragione R."/>
            <person name="Hildebrand F."/>
            <person name="Pallen M.J."/>
        </authorList>
    </citation>
    <scope>NUCLEOTIDE SEQUENCE</scope>
    <source>
        <strain evidence="6">9366</strain>
    </source>
</reference>
<feature type="binding site" evidence="3">
    <location>
        <position position="245"/>
    </location>
    <ligand>
        <name>Zn(2+)</name>
        <dbReference type="ChEBI" id="CHEBI:29105"/>
    </ligand>
</feature>
<dbReference type="PANTHER" id="PTHR32120:SF11">
    <property type="entry name" value="SMALL RIBOSOMAL SUBUNIT BIOGENESIS GTPASE RSGA 1, MITOCHONDRIAL-RELATED"/>
    <property type="match status" value="1"/>
</dbReference>
<dbReference type="GO" id="GO:0019843">
    <property type="term" value="F:rRNA binding"/>
    <property type="evidence" value="ECO:0007669"/>
    <property type="project" value="UniProtKB-KW"/>
</dbReference>
<dbReference type="Gene3D" id="3.40.50.300">
    <property type="entry name" value="P-loop containing nucleotide triphosphate hydrolases"/>
    <property type="match status" value="1"/>
</dbReference>
<dbReference type="SUPFAM" id="SSF52540">
    <property type="entry name" value="P-loop containing nucleoside triphosphate hydrolases"/>
    <property type="match status" value="1"/>
</dbReference>
<feature type="binding site" evidence="3">
    <location>
        <position position="237"/>
    </location>
    <ligand>
        <name>Zn(2+)</name>
        <dbReference type="ChEBI" id="CHEBI:29105"/>
    </ligand>
</feature>
<accession>A0A9D1SKQ8</accession>
<keyword evidence="3" id="KW-0378">Hydrolase</keyword>
<feature type="binding site" evidence="3">
    <location>
        <position position="232"/>
    </location>
    <ligand>
        <name>Zn(2+)</name>
        <dbReference type="ChEBI" id="CHEBI:29105"/>
    </ligand>
</feature>
<dbReference type="PANTHER" id="PTHR32120">
    <property type="entry name" value="SMALL RIBOSOMAL SUBUNIT BIOGENESIS GTPASE RSGA"/>
    <property type="match status" value="1"/>
</dbReference>
<comment type="subcellular location">
    <subcellularLocation>
        <location evidence="3">Cytoplasm</location>
    </subcellularLocation>
</comment>
<dbReference type="Proteomes" id="UP000824145">
    <property type="component" value="Unassembled WGS sequence"/>
</dbReference>
<proteinExistence type="inferred from homology"/>
<keyword evidence="3" id="KW-0963">Cytoplasm</keyword>
<evidence type="ECO:0000313" key="7">
    <source>
        <dbReference type="Proteomes" id="UP000824145"/>
    </source>
</evidence>
<dbReference type="GO" id="GO:0046872">
    <property type="term" value="F:metal ion binding"/>
    <property type="evidence" value="ECO:0007669"/>
    <property type="project" value="UniProtKB-KW"/>
</dbReference>
<comment type="similarity">
    <text evidence="3">Belongs to the TRAFAC class YlqF/YawG GTPase family. RsgA subfamily.</text>
</comment>
<keyword evidence="2 3" id="KW-0342">GTP-binding</keyword>
<dbReference type="PROSITE" id="PS51721">
    <property type="entry name" value="G_CP"/>
    <property type="match status" value="1"/>
</dbReference>
<dbReference type="CDD" id="cd01854">
    <property type="entry name" value="YjeQ_EngC"/>
    <property type="match status" value="1"/>
</dbReference>
<keyword evidence="1 3" id="KW-0547">Nucleotide-binding</keyword>
<dbReference type="InterPro" id="IPR010914">
    <property type="entry name" value="RsgA_GTPase_dom"/>
</dbReference>
<dbReference type="AlphaFoldDB" id="A0A9D1SKQ8"/>
<dbReference type="NCBIfam" id="TIGR00157">
    <property type="entry name" value="ribosome small subunit-dependent GTPase A"/>
    <property type="match status" value="1"/>
</dbReference>
<organism evidence="6 7">
    <name type="scientific">Candidatus Caccalectryoclostridium excrementigallinarum</name>
    <dbReference type="NCBI Taxonomy" id="2840710"/>
    <lineage>
        <taxon>Bacteria</taxon>
        <taxon>Bacillati</taxon>
        <taxon>Bacillota</taxon>
        <taxon>Clostridia</taxon>
        <taxon>Christensenellales</taxon>
        <taxon>Christensenellaceae</taxon>
        <taxon>Christensenellaceae incertae sedis</taxon>
        <taxon>Candidatus Caccalectryoclostridium</taxon>
    </lineage>
</organism>
<dbReference type="InterPro" id="IPR027417">
    <property type="entry name" value="P-loop_NTPase"/>
</dbReference>
<feature type="binding site" evidence="3">
    <location>
        <position position="239"/>
    </location>
    <ligand>
        <name>Zn(2+)</name>
        <dbReference type="ChEBI" id="CHEBI:29105"/>
    </ligand>
</feature>
<comment type="subunit">
    <text evidence="3">Monomer. Associates with 30S ribosomal subunit, binds 16S rRNA.</text>
</comment>
<dbReference type="InterPro" id="IPR030378">
    <property type="entry name" value="G_CP_dom"/>
</dbReference>
<dbReference type="PROSITE" id="PS50936">
    <property type="entry name" value="ENGC_GTPASE"/>
    <property type="match status" value="1"/>
</dbReference>
<dbReference type="GO" id="GO:0005737">
    <property type="term" value="C:cytoplasm"/>
    <property type="evidence" value="ECO:0007669"/>
    <property type="project" value="UniProtKB-SubCell"/>
</dbReference>
<dbReference type="Pfam" id="PF03193">
    <property type="entry name" value="RsgA_GTPase"/>
    <property type="match status" value="1"/>
</dbReference>
<keyword evidence="3" id="KW-0694">RNA-binding</keyword>
<name>A0A9D1SKQ8_9FIRM</name>